<name>A0A1A3UE96_MYCAS</name>
<dbReference type="InterPro" id="IPR010985">
    <property type="entry name" value="Ribbon_hlx_hlx"/>
</dbReference>
<proteinExistence type="predicted"/>
<comment type="caution">
    <text evidence="1">The sequence shown here is derived from an EMBL/GenBank/DDBJ whole genome shotgun (WGS) entry which is preliminary data.</text>
</comment>
<protein>
    <submittedName>
        <fullName evidence="1">Antitoxin</fullName>
    </submittedName>
</protein>
<dbReference type="RefSeq" id="WP_065035441.1">
    <property type="nucleotide sequence ID" value="NZ_LZLR01000092.1"/>
</dbReference>
<evidence type="ECO:0000313" key="1">
    <source>
        <dbReference type="EMBL" id="OBK22672.1"/>
    </source>
</evidence>
<dbReference type="AlphaFoldDB" id="A0A1A3UE96"/>
<reference evidence="1 2" key="1">
    <citation type="submission" date="2016-06" db="EMBL/GenBank/DDBJ databases">
        <authorList>
            <person name="Kjaerup R.B."/>
            <person name="Dalgaard T.S."/>
            <person name="Juul-Madsen H.R."/>
        </authorList>
    </citation>
    <scope>NUCLEOTIDE SEQUENCE [LARGE SCALE GENOMIC DNA]</scope>
    <source>
        <strain evidence="1 2">1245335.1</strain>
    </source>
</reference>
<dbReference type="GO" id="GO:0006355">
    <property type="term" value="P:regulation of DNA-templated transcription"/>
    <property type="evidence" value="ECO:0007669"/>
    <property type="project" value="InterPro"/>
</dbReference>
<dbReference type="Proteomes" id="UP000093819">
    <property type="component" value="Unassembled WGS sequence"/>
</dbReference>
<gene>
    <name evidence="1" type="ORF">A5635_21190</name>
</gene>
<dbReference type="OrthoDB" id="3259334at2"/>
<accession>A0A1A3UE96</accession>
<dbReference type="EMBL" id="LZLR01000092">
    <property type="protein sequence ID" value="OBK22672.1"/>
    <property type="molecule type" value="Genomic_DNA"/>
</dbReference>
<dbReference type="SUPFAM" id="SSF47598">
    <property type="entry name" value="Ribbon-helix-helix"/>
    <property type="match status" value="1"/>
</dbReference>
<organism evidence="1 2">
    <name type="scientific">Mycobacterium asiaticum</name>
    <dbReference type="NCBI Taxonomy" id="1790"/>
    <lineage>
        <taxon>Bacteria</taxon>
        <taxon>Bacillati</taxon>
        <taxon>Actinomycetota</taxon>
        <taxon>Actinomycetes</taxon>
        <taxon>Mycobacteriales</taxon>
        <taxon>Mycobacteriaceae</taxon>
        <taxon>Mycobacterium</taxon>
    </lineage>
</organism>
<evidence type="ECO:0000313" key="2">
    <source>
        <dbReference type="Proteomes" id="UP000093819"/>
    </source>
</evidence>
<sequence length="75" mass="8030">MRTTIDLPADLHMQALTIARDTGRTLNDTVVDLVRRALNSGSVAAVSTEFRTGFPLVSLGTIVTSADVRSLEDEA</sequence>